<dbReference type="EMBL" id="JAUQSX010000005">
    <property type="protein sequence ID" value="MDO7846834.1"/>
    <property type="molecule type" value="Genomic_DNA"/>
</dbReference>
<accession>A0ABT9AAI8</accession>
<dbReference type="Proteomes" id="UP001167796">
    <property type="component" value="Unassembled WGS sequence"/>
</dbReference>
<organism evidence="1 2">
    <name type="scientific">Hymenobacter mellowenesis</name>
    <dbReference type="NCBI Taxonomy" id="3063995"/>
    <lineage>
        <taxon>Bacteria</taxon>
        <taxon>Pseudomonadati</taxon>
        <taxon>Bacteroidota</taxon>
        <taxon>Cytophagia</taxon>
        <taxon>Cytophagales</taxon>
        <taxon>Hymenobacteraceae</taxon>
        <taxon>Hymenobacter</taxon>
    </lineage>
</organism>
<evidence type="ECO:0000313" key="2">
    <source>
        <dbReference type="Proteomes" id="UP001167796"/>
    </source>
</evidence>
<evidence type="ECO:0000313" key="1">
    <source>
        <dbReference type="EMBL" id="MDO7846834.1"/>
    </source>
</evidence>
<gene>
    <name evidence="1" type="ORF">Q5H92_10735</name>
</gene>
<protein>
    <submittedName>
        <fullName evidence="1">Uncharacterized protein</fullName>
    </submittedName>
</protein>
<dbReference type="RefSeq" id="WP_305011519.1">
    <property type="nucleotide sequence ID" value="NZ_JAUQSX010000005.1"/>
</dbReference>
<name>A0ABT9AAI8_9BACT</name>
<comment type="caution">
    <text evidence="1">The sequence shown here is derived from an EMBL/GenBank/DDBJ whole genome shotgun (WGS) entry which is preliminary data.</text>
</comment>
<sequence length="366" mass="41548">MPAITSLESLDRAIQQVSGTHKVLEALWEGDTQGWYLCLSVYAEQGIWPVKRTVCHPLGTVTLGSDLRLFTGQVPPWPEAELVKTFVQQTQRTYGLTLYLPSEEPDDECPRWTERAHARACADCGKLGFPSDSPYLPKDVCYRCHLRREQNARIRNEAACDDGVNLYVYKDGVHRSLGYATHFDSFAIAPYVDPARLPAPLPGGVHVVTLEKEALVDIHARLTADLTEQLSSYEPAEKDARKSHFYHFEEINYQGVAYELEVKLHRLHRDISRVFHAWAGTQQAIADGASYWIYFKRGITHRDDAVLRYLNYPTPSPKRMDQVVQHYHGILTEQEVSRTLAKLEAMHCLERVGRDVTISQTGSNIV</sequence>
<reference evidence="1" key="1">
    <citation type="submission" date="2023-07" db="EMBL/GenBank/DDBJ databases">
        <authorList>
            <person name="Kim M.K."/>
        </authorList>
    </citation>
    <scope>NUCLEOTIDE SEQUENCE</scope>
    <source>
        <strain evidence="1">M29</strain>
    </source>
</reference>
<keyword evidence="2" id="KW-1185">Reference proteome</keyword>
<proteinExistence type="predicted"/>